<proteinExistence type="predicted"/>
<dbReference type="EMBL" id="SGJB01000001">
    <property type="protein sequence ID" value="TQQ85707.1"/>
    <property type="molecule type" value="Genomic_DNA"/>
</dbReference>
<dbReference type="Proteomes" id="UP000317863">
    <property type="component" value="Unassembled WGS sequence"/>
</dbReference>
<dbReference type="SMART" id="SM00849">
    <property type="entry name" value="Lactamase_B"/>
    <property type="match status" value="1"/>
</dbReference>
<dbReference type="RefSeq" id="WP_142534932.1">
    <property type="nucleotide sequence ID" value="NZ_SGJB01000001.1"/>
</dbReference>
<dbReference type="PROSITE" id="PS51257">
    <property type="entry name" value="PROKAR_LIPOPROTEIN"/>
    <property type="match status" value="1"/>
</dbReference>
<dbReference type="InterPro" id="IPR052159">
    <property type="entry name" value="Competence_DNA_uptake"/>
</dbReference>
<comment type="caution">
    <text evidence="2">The sequence shown here is derived from an EMBL/GenBank/DDBJ whole genome shotgun (WGS) entry which is preliminary data.</text>
</comment>
<dbReference type="CDD" id="cd07731">
    <property type="entry name" value="ComA-like_MBL-fold"/>
    <property type="match status" value="1"/>
</dbReference>
<reference evidence="2 3" key="1">
    <citation type="submission" date="2019-02" db="EMBL/GenBank/DDBJ databases">
        <title>Peptostreptococcaceae bacterium ZHW00191 nov., a new bacterium isolated from the human gut.</title>
        <authorList>
            <person name="Zhou H.-W."/>
            <person name="Chen X.-J."/>
        </authorList>
    </citation>
    <scope>NUCLEOTIDE SEQUENCE [LARGE SCALE GENOMIC DNA]</scope>
    <source>
        <strain evidence="2 3">ZHW00191</strain>
    </source>
</reference>
<dbReference type="Pfam" id="PF00753">
    <property type="entry name" value="Lactamase_B"/>
    <property type="match status" value="1"/>
</dbReference>
<evidence type="ECO:0000313" key="3">
    <source>
        <dbReference type="Proteomes" id="UP000317863"/>
    </source>
</evidence>
<keyword evidence="2" id="KW-0378">Hydrolase</keyword>
<sequence>MKTFPFFKVILVTSISVLLIIGCSKGDIFSVHIIDVGQGDSILIHTEDNINILIDCGDEDAEHKVYSHLRKNGIRKIDMLIASHTDSDHIGSMDYIIDKMDIGLIYITDGDTSDESYDNILDSCREKSLKIKYLHKGDSFKINNNTKMEILSPSYVSENNNDNSAVILIKYFDNKLLFMGDAEKSVESNIISSGYNISDIDFLKVGHHGSSSSSTKEFIDILSPEIAAISCGYRNRYGHPHKTVIKTLKDNDCSVFRTDMNGTLEFYFEKDNIYTKKKYRVD</sequence>
<accession>A0A544QY78</accession>
<protein>
    <submittedName>
        <fullName evidence="2">MBL fold metallo-hydrolase</fullName>
    </submittedName>
</protein>
<evidence type="ECO:0000313" key="2">
    <source>
        <dbReference type="EMBL" id="TQQ85707.1"/>
    </source>
</evidence>
<dbReference type="SUPFAM" id="SSF56281">
    <property type="entry name" value="Metallo-hydrolase/oxidoreductase"/>
    <property type="match status" value="1"/>
</dbReference>
<dbReference type="InterPro" id="IPR036866">
    <property type="entry name" value="RibonucZ/Hydroxyglut_hydro"/>
</dbReference>
<gene>
    <name evidence="2" type="ORF">EXD82_00385</name>
</gene>
<feature type="domain" description="Metallo-beta-lactamase" evidence="1">
    <location>
        <begin position="38"/>
        <end position="233"/>
    </location>
</feature>
<organism evidence="2 3">
    <name type="scientific">Peptacetobacter hominis</name>
    <dbReference type="NCBI Taxonomy" id="2743610"/>
    <lineage>
        <taxon>Bacteria</taxon>
        <taxon>Bacillati</taxon>
        <taxon>Bacillota</taxon>
        <taxon>Clostridia</taxon>
        <taxon>Peptostreptococcales</taxon>
        <taxon>Peptostreptococcaceae</taxon>
        <taxon>Peptacetobacter</taxon>
    </lineage>
</organism>
<dbReference type="PANTHER" id="PTHR30619">
    <property type="entry name" value="DNA INTERNALIZATION/COMPETENCE PROTEIN COMEC/REC2"/>
    <property type="match status" value="1"/>
</dbReference>
<evidence type="ECO:0000259" key="1">
    <source>
        <dbReference type="SMART" id="SM00849"/>
    </source>
</evidence>
<keyword evidence="3" id="KW-1185">Reference proteome</keyword>
<dbReference type="PANTHER" id="PTHR30619:SF1">
    <property type="entry name" value="RECOMBINATION PROTEIN 2"/>
    <property type="match status" value="1"/>
</dbReference>
<dbReference type="AlphaFoldDB" id="A0A544QY78"/>
<dbReference type="InterPro" id="IPR035681">
    <property type="entry name" value="ComA-like_MBL"/>
</dbReference>
<dbReference type="OrthoDB" id="9761531at2"/>
<dbReference type="InterPro" id="IPR001279">
    <property type="entry name" value="Metallo-B-lactamas"/>
</dbReference>
<name>A0A544QY78_9FIRM</name>
<dbReference type="GO" id="GO:0016787">
    <property type="term" value="F:hydrolase activity"/>
    <property type="evidence" value="ECO:0007669"/>
    <property type="project" value="UniProtKB-KW"/>
</dbReference>
<dbReference type="Gene3D" id="3.60.15.10">
    <property type="entry name" value="Ribonuclease Z/Hydroxyacylglutathione hydrolase-like"/>
    <property type="match status" value="1"/>
</dbReference>